<comment type="caution">
    <text evidence="2">The sequence shown here is derived from an EMBL/GenBank/DDBJ whole genome shotgun (WGS) entry which is preliminary data.</text>
</comment>
<feature type="region of interest" description="Disordered" evidence="1">
    <location>
        <begin position="143"/>
        <end position="187"/>
    </location>
</feature>
<evidence type="ECO:0008006" key="4">
    <source>
        <dbReference type="Google" id="ProtNLM"/>
    </source>
</evidence>
<name>A0ABN9WUM0_9DINO</name>
<keyword evidence="3" id="KW-1185">Reference proteome</keyword>
<reference evidence="2" key="1">
    <citation type="submission" date="2023-10" db="EMBL/GenBank/DDBJ databases">
        <authorList>
            <person name="Chen Y."/>
            <person name="Shah S."/>
            <person name="Dougan E. K."/>
            <person name="Thang M."/>
            <person name="Chan C."/>
        </authorList>
    </citation>
    <scope>NUCLEOTIDE SEQUENCE [LARGE SCALE GENOMIC DNA]</scope>
</reference>
<organism evidence="2 3">
    <name type="scientific">Prorocentrum cordatum</name>
    <dbReference type="NCBI Taxonomy" id="2364126"/>
    <lineage>
        <taxon>Eukaryota</taxon>
        <taxon>Sar</taxon>
        <taxon>Alveolata</taxon>
        <taxon>Dinophyceae</taxon>
        <taxon>Prorocentrales</taxon>
        <taxon>Prorocentraceae</taxon>
        <taxon>Prorocentrum</taxon>
    </lineage>
</organism>
<protein>
    <recommendedName>
        <fullName evidence="4">Protein RFT1 homolog</fullName>
    </recommendedName>
</protein>
<dbReference type="EMBL" id="CAUYUJ010019366">
    <property type="protein sequence ID" value="CAK0890532.1"/>
    <property type="molecule type" value="Genomic_DNA"/>
</dbReference>
<sequence>MAFFLPSGRLWSDAVIGTTQVLRIVAGNAIVPGASPCVAPHLMACLAMACAGVHSSVLAAFALAAVASDLTAASSGFEETSGVRLLACAYTIAAATVTEYRVAEQLMELRVGGYRALSLASRTMGGDVYYSLHDVSRVDPEVSRFTAERPPSFDSEAELPEPPVSAGSPEGPPRPLPADSSSSSERG</sequence>
<evidence type="ECO:0000313" key="3">
    <source>
        <dbReference type="Proteomes" id="UP001189429"/>
    </source>
</evidence>
<evidence type="ECO:0000256" key="1">
    <source>
        <dbReference type="SAM" id="MobiDB-lite"/>
    </source>
</evidence>
<accession>A0ABN9WUM0</accession>
<evidence type="ECO:0000313" key="2">
    <source>
        <dbReference type="EMBL" id="CAK0890532.1"/>
    </source>
</evidence>
<dbReference type="Proteomes" id="UP001189429">
    <property type="component" value="Unassembled WGS sequence"/>
</dbReference>
<proteinExistence type="predicted"/>
<gene>
    <name evidence="2" type="ORF">PCOR1329_LOCUS70745</name>
</gene>